<dbReference type="Pfam" id="PF18967">
    <property type="entry name" value="PycTM"/>
    <property type="match status" value="1"/>
</dbReference>
<accession>A0A134B8K8</accession>
<dbReference type="Proteomes" id="UP000070224">
    <property type="component" value="Unassembled WGS sequence"/>
</dbReference>
<evidence type="ECO:0000256" key="2">
    <source>
        <dbReference type="ARBA" id="ARBA00022475"/>
    </source>
</evidence>
<keyword evidence="4" id="KW-0547">Nucleotide-binding</keyword>
<feature type="transmembrane region" description="Helical" evidence="8">
    <location>
        <begin position="76"/>
        <end position="100"/>
    </location>
</feature>
<evidence type="ECO:0000256" key="1">
    <source>
        <dbReference type="ARBA" id="ARBA00004236"/>
    </source>
</evidence>
<comment type="caution">
    <text evidence="10">The sequence shown here is derived from an EMBL/GenBank/DDBJ whole genome shotgun (WGS) entry which is preliminary data.</text>
</comment>
<evidence type="ECO:0000256" key="3">
    <source>
        <dbReference type="ARBA" id="ARBA00022692"/>
    </source>
</evidence>
<organism evidence="10 11">
    <name type="scientific">Porphyromonas somerae</name>
    <dbReference type="NCBI Taxonomy" id="322095"/>
    <lineage>
        <taxon>Bacteria</taxon>
        <taxon>Pseudomonadati</taxon>
        <taxon>Bacteroidota</taxon>
        <taxon>Bacteroidia</taxon>
        <taxon>Bacteroidales</taxon>
        <taxon>Porphyromonadaceae</taxon>
        <taxon>Porphyromonas</taxon>
    </lineage>
</organism>
<protein>
    <recommendedName>
        <fullName evidence="9">Pycsar effector protein domain-containing protein</fullName>
    </recommendedName>
</protein>
<feature type="domain" description="Pycsar effector protein" evidence="9">
    <location>
        <begin position="14"/>
        <end position="189"/>
    </location>
</feature>
<sequence>MEQSQARGIEQAELQKRLDRVIGWINNCDQKASILLAFVGVAFPLLFSSDFAPRAYKTLFPPFLQFWEKGEGAFSVMRALCFFFVLLSIWFVGKSVYCLLKTLSGRISISDFKAQGLPEKSLIFFGSISKMEYQEYKKALENPSKDLAIEEDLASQLYVNSKICADKFDSYNKALSFFSWGMLFLCLTYVSLLFF</sequence>
<keyword evidence="11" id="KW-1185">Reference proteome</keyword>
<dbReference type="OrthoDB" id="1493527at2"/>
<keyword evidence="3 8" id="KW-0812">Transmembrane</keyword>
<proteinExistence type="predicted"/>
<evidence type="ECO:0000256" key="8">
    <source>
        <dbReference type="SAM" id="Phobius"/>
    </source>
</evidence>
<dbReference type="AlphaFoldDB" id="A0A134B8K8"/>
<keyword evidence="2" id="KW-1003">Cell membrane</keyword>
<dbReference type="PATRIC" id="fig|322095.3.peg.1028"/>
<name>A0A134B8K8_9PORP</name>
<evidence type="ECO:0000256" key="6">
    <source>
        <dbReference type="ARBA" id="ARBA00023118"/>
    </source>
</evidence>
<keyword evidence="5 8" id="KW-1133">Transmembrane helix</keyword>
<dbReference type="InterPro" id="IPR043760">
    <property type="entry name" value="PycTM_dom"/>
</dbReference>
<dbReference type="RefSeq" id="WP_060935373.1">
    <property type="nucleotide sequence ID" value="NZ_KQ960443.1"/>
</dbReference>
<evidence type="ECO:0000256" key="5">
    <source>
        <dbReference type="ARBA" id="ARBA00022989"/>
    </source>
</evidence>
<evidence type="ECO:0000313" key="10">
    <source>
        <dbReference type="EMBL" id="KXB76277.1"/>
    </source>
</evidence>
<evidence type="ECO:0000256" key="4">
    <source>
        <dbReference type="ARBA" id="ARBA00022741"/>
    </source>
</evidence>
<evidence type="ECO:0000313" key="11">
    <source>
        <dbReference type="Proteomes" id="UP000070224"/>
    </source>
</evidence>
<feature type="transmembrane region" description="Helical" evidence="8">
    <location>
        <begin position="34"/>
        <end position="56"/>
    </location>
</feature>
<keyword evidence="7 8" id="KW-0472">Membrane</keyword>
<gene>
    <name evidence="10" type="ORF">HMPREF3185_01041</name>
</gene>
<feature type="transmembrane region" description="Helical" evidence="8">
    <location>
        <begin position="177"/>
        <end position="194"/>
    </location>
</feature>
<reference evidence="11" key="1">
    <citation type="submission" date="2016-01" db="EMBL/GenBank/DDBJ databases">
        <authorList>
            <person name="Mitreva M."/>
            <person name="Pepin K.H."/>
            <person name="Mihindukulasuriya K.A."/>
            <person name="Fulton R."/>
            <person name="Fronick C."/>
            <person name="O'Laughlin M."/>
            <person name="Miner T."/>
            <person name="Herter B."/>
            <person name="Rosa B.A."/>
            <person name="Cordes M."/>
            <person name="Tomlinson C."/>
            <person name="Wollam A."/>
            <person name="Palsikar V.B."/>
            <person name="Mardis E.R."/>
            <person name="Wilson R.K."/>
        </authorList>
    </citation>
    <scope>NUCLEOTIDE SEQUENCE [LARGE SCALE GENOMIC DNA]</scope>
    <source>
        <strain evidence="11">KA00683</strain>
    </source>
</reference>
<dbReference type="EMBL" id="LSDK01000071">
    <property type="protein sequence ID" value="KXB76277.1"/>
    <property type="molecule type" value="Genomic_DNA"/>
</dbReference>
<dbReference type="GO" id="GO:0051607">
    <property type="term" value="P:defense response to virus"/>
    <property type="evidence" value="ECO:0007669"/>
    <property type="project" value="UniProtKB-KW"/>
</dbReference>
<evidence type="ECO:0000256" key="7">
    <source>
        <dbReference type="ARBA" id="ARBA00023136"/>
    </source>
</evidence>
<dbReference type="STRING" id="322095.HMPREF3185_01041"/>
<keyword evidence="6" id="KW-0051">Antiviral defense</keyword>
<dbReference type="GO" id="GO:0000166">
    <property type="term" value="F:nucleotide binding"/>
    <property type="evidence" value="ECO:0007669"/>
    <property type="project" value="UniProtKB-KW"/>
</dbReference>
<dbReference type="GO" id="GO:0005886">
    <property type="term" value="C:plasma membrane"/>
    <property type="evidence" value="ECO:0007669"/>
    <property type="project" value="UniProtKB-SubCell"/>
</dbReference>
<evidence type="ECO:0000259" key="9">
    <source>
        <dbReference type="Pfam" id="PF18967"/>
    </source>
</evidence>
<comment type="subcellular location">
    <subcellularLocation>
        <location evidence="1">Cell membrane</location>
    </subcellularLocation>
</comment>